<sequence>MVSIMTNRVSLLLVFGLLMGATSGKPQLLAGLLSTVFQPLGRVVNGIADTTVGVVRGGFQLLNATVSTVITSAGSVTDRIRRLLEEFRKRMNIGIPELGLPILDPLTIDRLDIDFEHEALSLKGFLEHIEIKHLSRFKLDYVEYDLNNILTLNLTFPFLDIHGDYDIKGYFGSRYRIYGNGPFWLRIYQLSVGTVSELRNDVRKLPGISVENLRIKVKLQRIENRFDNLMNDPEMGDVINKAITAMTPQAIDTVWDEIEPAVSKIVKDIINGKLQDLEISHLVGRFFNIFKFNLNQRRLSLKT</sequence>
<dbReference type="InterPro" id="IPR038606">
    <property type="entry name" value="To_sf"/>
</dbReference>
<keyword evidence="1" id="KW-0732">Signal</keyword>
<evidence type="ECO:0000256" key="1">
    <source>
        <dbReference type="SAM" id="SignalP"/>
    </source>
</evidence>
<dbReference type="GeneID" id="108564893"/>
<dbReference type="InterPro" id="IPR010562">
    <property type="entry name" value="Haemolymph_juvenile_hormone-bd"/>
</dbReference>
<dbReference type="SMART" id="SM00700">
    <property type="entry name" value="JHBP"/>
    <property type="match status" value="1"/>
</dbReference>
<organism evidence="2 3">
    <name type="scientific">Nicrophorus vespilloides</name>
    <name type="common">Boreal carrion beetle</name>
    <dbReference type="NCBI Taxonomy" id="110193"/>
    <lineage>
        <taxon>Eukaryota</taxon>
        <taxon>Metazoa</taxon>
        <taxon>Ecdysozoa</taxon>
        <taxon>Arthropoda</taxon>
        <taxon>Hexapoda</taxon>
        <taxon>Insecta</taxon>
        <taxon>Pterygota</taxon>
        <taxon>Neoptera</taxon>
        <taxon>Endopterygota</taxon>
        <taxon>Coleoptera</taxon>
        <taxon>Polyphaga</taxon>
        <taxon>Staphyliniformia</taxon>
        <taxon>Silphidae</taxon>
        <taxon>Nicrophorinae</taxon>
        <taxon>Nicrophorus</taxon>
    </lineage>
</organism>
<dbReference type="RefSeq" id="XP_017779581.1">
    <property type="nucleotide sequence ID" value="XM_017924092.1"/>
</dbReference>
<dbReference type="Proteomes" id="UP000695000">
    <property type="component" value="Unplaced"/>
</dbReference>
<gene>
    <name evidence="3" type="primary">LOC108564893</name>
</gene>
<dbReference type="Pfam" id="PF06585">
    <property type="entry name" value="JHBP"/>
    <property type="match status" value="1"/>
</dbReference>
<accession>A0ABM1MYD1</accession>
<protein>
    <submittedName>
        <fullName evidence="3">Uncharacterized protein LOC108564893</fullName>
    </submittedName>
</protein>
<feature type="signal peptide" evidence="1">
    <location>
        <begin position="1"/>
        <end position="24"/>
    </location>
</feature>
<name>A0ABM1MYD1_NICVS</name>
<evidence type="ECO:0000313" key="2">
    <source>
        <dbReference type="Proteomes" id="UP000695000"/>
    </source>
</evidence>
<proteinExistence type="predicted"/>
<reference evidence="3" key="1">
    <citation type="submission" date="2025-08" db="UniProtKB">
        <authorList>
            <consortium name="RefSeq"/>
        </authorList>
    </citation>
    <scope>IDENTIFICATION</scope>
    <source>
        <tissue evidence="3">Whole Larva</tissue>
    </source>
</reference>
<evidence type="ECO:0000313" key="3">
    <source>
        <dbReference type="RefSeq" id="XP_017779581.1"/>
    </source>
</evidence>
<feature type="chain" id="PRO_5047000806" evidence="1">
    <location>
        <begin position="25"/>
        <end position="303"/>
    </location>
</feature>
<dbReference type="Gene3D" id="3.15.10.30">
    <property type="entry name" value="Haemolymph juvenile hormone binding protein"/>
    <property type="match status" value="1"/>
</dbReference>
<keyword evidence="2" id="KW-1185">Reference proteome</keyword>
<dbReference type="PANTHER" id="PTHR11008:SF9">
    <property type="entry name" value="PROTEIN TAKEOUT-LIKE PROTEIN"/>
    <property type="match status" value="1"/>
</dbReference>
<dbReference type="PANTHER" id="PTHR11008">
    <property type="entry name" value="PROTEIN TAKEOUT-LIKE PROTEIN"/>
    <property type="match status" value="1"/>
</dbReference>